<dbReference type="KEGG" id="shyd:CJD35_00295"/>
<organism evidence="1 2">
    <name type="scientific">Sphingobium xenophagum</name>
    <dbReference type="NCBI Taxonomy" id="121428"/>
    <lineage>
        <taxon>Bacteria</taxon>
        <taxon>Pseudomonadati</taxon>
        <taxon>Pseudomonadota</taxon>
        <taxon>Alphaproteobacteria</taxon>
        <taxon>Sphingomonadales</taxon>
        <taxon>Sphingomonadaceae</taxon>
        <taxon>Sphingobium</taxon>
    </lineage>
</organism>
<dbReference type="AlphaFoldDB" id="A0A249MPL4"/>
<gene>
    <name evidence="1" type="ORF">CJD35_00295</name>
</gene>
<accession>A0A249MPL4</accession>
<sequence>MDMTARWAMPMLFAGQAQKEVFHNEALARIDALLHGRVESADVATPPETPTIGQCWIVAAGATGAWAEQAGCIACWSEGGWRFVAPRAGLSMDVADRGHALFHDGSLWRDALLRSDGLYLDGQKVVGARQAAIAAPTDGATIDVEARTTLGAVLVALRTHGLIES</sequence>
<proteinExistence type="predicted"/>
<protein>
    <submittedName>
        <fullName evidence="1">DUF2793 domain-containing protein</fullName>
    </submittedName>
</protein>
<evidence type="ECO:0000313" key="1">
    <source>
        <dbReference type="EMBL" id="ASY43067.1"/>
    </source>
</evidence>
<dbReference type="EMBL" id="CP022745">
    <property type="protein sequence ID" value="ASY43067.1"/>
    <property type="molecule type" value="Genomic_DNA"/>
</dbReference>
<name>A0A249MPL4_SPHXE</name>
<dbReference type="Proteomes" id="UP000217141">
    <property type="component" value="Chromosome I"/>
</dbReference>
<evidence type="ECO:0000313" key="2">
    <source>
        <dbReference type="Proteomes" id="UP000217141"/>
    </source>
</evidence>
<dbReference type="Pfam" id="PF10983">
    <property type="entry name" value="DUF2793"/>
    <property type="match status" value="1"/>
</dbReference>
<reference evidence="1 2" key="1">
    <citation type="submission" date="2017-08" db="EMBL/GenBank/DDBJ databases">
        <title>Whole Genome Sequence of Sphingobium hydrophobicum C1: Insights into Adaption to the Electronic-waste Contaminated Sediment.</title>
        <authorList>
            <person name="Song D."/>
            <person name="Chen X."/>
            <person name="Xu M."/>
        </authorList>
    </citation>
    <scope>NUCLEOTIDE SEQUENCE [LARGE SCALE GENOMIC DNA]</scope>
    <source>
        <strain evidence="1 2">C1</strain>
    </source>
</reference>
<dbReference type="RefSeq" id="WP_017184499.1">
    <property type="nucleotide sequence ID" value="NZ_CP022745.1"/>
</dbReference>
<dbReference type="InterPro" id="IPR021251">
    <property type="entry name" value="DUF2793"/>
</dbReference>